<protein>
    <submittedName>
        <fullName evidence="2">Uncharacterized protein</fullName>
    </submittedName>
</protein>
<evidence type="ECO:0000256" key="1">
    <source>
        <dbReference type="SAM" id="MobiDB-lite"/>
    </source>
</evidence>
<dbReference type="AlphaFoldDB" id="E3RH27"/>
<dbReference type="InterPro" id="IPR043128">
    <property type="entry name" value="Rev_trsase/Diguanyl_cyclase"/>
</dbReference>
<dbReference type="Gene3D" id="3.30.70.270">
    <property type="match status" value="1"/>
</dbReference>
<feature type="compositionally biased region" description="Basic and acidic residues" evidence="1">
    <location>
        <begin position="23"/>
        <end position="36"/>
    </location>
</feature>
<evidence type="ECO:0000313" key="3">
    <source>
        <dbReference type="Proteomes" id="UP000001067"/>
    </source>
</evidence>
<feature type="region of interest" description="Disordered" evidence="1">
    <location>
        <begin position="15"/>
        <end position="42"/>
    </location>
</feature>
<dbReference type="KEGG" id="pte:PTT_07176"/>
<dbReference type="InterPro" id="IPR043502">
    <property type="entry name" value="DNA/RNA_pol_sf"/>
</dbReference>
<dbReference type="EMBL" id="GL533026">
    <property type="protein sequence ID" value="EFQ94972.1"/>
    <property type="molecule type" value="Genomic_DNA"/>
</dbReference>
<evidence type="ECO:0000313" key="2">
    <source>
        <dbReference type="EMBL" id="EFQ94972.1"/>
    </source>
</evidence>
<gene>
    <name evidence="2" type="ORF">PTT_07176</name>
</gene>
<dbReference type="InterPro" id="IPR032567">
    <property type="entry name" value="RTL1-rel"/>
</dbReference>
<accession>E3RH27</accession>
<dbReference type="Gene3D" id="3.10.10.10">
    <property type="entry name" value="HIV Type 1 Reverse Transcriptase, subunit A, domain 1"/>
    <property type="match status" value="1"/>
</dbReference>
<dbReference type="eggNOG" id="KOG0017">
    <property type="taxonomic scope" value="Eukaryota"/>
</dbReference>
<reference evidence="2 3" key="1">
    <citation type="journal article" date="2010" name="Genome Biol.">
        <title>A first genome assembly of the barley fungal pathogen Pyrenophora teres f. teres.</title>
        <authorList>
            <person name="Ellwood S.R."/>
            <person name="Liu Z."/>
            <person name="Syme R.A."/>
            <person name="Lai Z."/>
            <person name="Hane J.K."/>
            <person name="Keiper F."/>
            <person name="Moffat C.S."/>
            <person name="Oliver R.P."/>
            <person name="Friesen T.L."/>
        </authorList>
    </citation>
    <scope>NUCLEOTIDE SEQUENCE [LARGE SCALE GENOMIC DNA]</scope>
    <source>
        <strain evidence="2 3">0-1</strain>
    </source>
</reference>
<dbReference type="HOGENOM" id="CLU_1107593_0_0_1"/>
<dbReference type="SUPFAM" id="SSF56672">
    <property type="entry name" value="DNA/RNA polymerases"/>
    <property type="match status" value="1"/>
</dbReference>
<organism evidence="3">
    <name type="scientific">Pyrenophora teres f. teres (strain 0-1)</name>
    <name type="common">Barley net blotch fungus</name>
    <name type="synonym">Drechslera teres f. teres</name>
    <dbReference type="NCBI Taxonomy" id="861557"/>
    <lineage>
        <taxon>Eukaryota</taxon>
        <taxon>Fungi</taxon>
        <taxon>Dikarya</taxon>
        <taxon>Ascomycota</taxon>
        <taxon>Pezizomycotina</taxon>
        <taxon>Dothideomycetes</taxon>
        <taxon>Pleosporomycetidae</taxon>
        <taxon>Pleosporales</taxon>
        <taxon>Pleosporineae</taxon>
        <taxon>Pleosporaceae</taxon>
        <taxon>Pyrenophora</taxon>
    </lineage>
</organism>
<sequence length="251" mass="28089">MNWLDRHKPVLGFGSSRSMNTVYEDRPPESASRKLSQESTPAGDLKISMISAEAACMAAAKEPETVVWLEPHHFDKIKQPKDPSHDDCDLSAFRDQVAGLASVTQEDFEHYMAKMERPPMSDEQIRKLVPAYILDKFPTLFSPQLADVLPPRRPGVDHVIDIEPGTAVPKPHIYRLTREETMAVKAYIDEMISKGFIRLSTSPYASPVLVVKKLSGGLRICVDYRGLNAVTRKNRNAPPVIKETLARIAKV</sequence>
<dbReference type="STRING" id="861557.E3RH27"/>
<proteinExistence type="predicted"/>
<name>E3RH27_PYRTT</name>
<keyword evidence="3" id="KW-1185">Reference proteome</keyword>
<dbReference type="PANTHER" id="PTHR15503">
    <property type="entry name" value="LDOC1 RELATED"/>
    <property type="match status" value="1"/>
</dbReference>
<dbReference type="OrthoDB" id="5599418at2759"/>
<dbReference type="Proteomes" id="UP000001067">
    <property type="component" value="Unassembled WGS sequence"/>
</dbReference>
<dbReference type="PANTHER" id="PTHR15503:SF22">
    <property type="entry name" value="TRANSPOSON TY3-I GAG POLYPROTEIN"/>
    <property type="match status" value="1"/>
</dbReference>